<evidence type="ECO:0000313" key="4">
    <source>
        <dbReference type="Proteomes" id="UP000664277"/>
    </source>
</evidence>
<accession>A0A8J7PNS3</accession>
<name>A0A8J7PNS3_9BACT</name>
<feature type="domain" description="CBS" evidence="2">
    <location>
        <begin position="6"/>
        <end position="64"/>
    </location>
</feature>
<protein>
    <submittedName>
        <fullName evidence="3">Nucleotidyltransferase family protein</fullName>
    </submittedName>
</protein>
<dbReference type="Gene3D" id="3.90.550.10">
    <property type="entry name" value="Spore Coat Polysaccharide Biosynthesis Protein SpsA, Chain A"/>
    <property type="match status" value="1"/>
</dbReference>
<dbReference type="Pfam" id="PF00483">
    <property type="entry name" value="NTP_transferase"/>
    <property type="match status" value="1"/>
</dbReference>
<gene>
    <name evidence="3" type="ORF">J0M35_13990</name>
</gene>
<evidence type="ECO:0000313" key="3">
    <source>
        <dbReference type="EMBL" id="MBN8661472.1"/>
    </source>
</evidence>
<evidence type="ECO:0000256" key="1">
    <source>
        <dbReference type="PROSITE-ProRule" id="PRU00703"/>
    </source>
</evidence>
<dbReference type="InterPro" id="IPR050486">
    <property type="entry name" value="Mannose-1P_guanyltransferase"/>
</dbReference>
<dbReference type="InterPro" id="IPR005835">
    <property type="entry name" value="NTP_transferase_dom"/>
</dbReference>
<dbReference type="InterPro" id="IPR000644">
    <property type="entry name" value="CBS_dom"/>
</dbReference>
<organism evidence="3 4">
    <name type="scientific">Candidatus Obscuribacter phosphatis</name>
    <dbReference type="NCBI Taxonomy" id="1906157"/>
    <lineage>
        <taxon>Bacteria</taxon>
        <taxon>Bacillati</taxon>
        <taxon>Candidatus Melainabacteria</taxon>
        <taxon>Candidatus Obscuribacterales</taxon>
        <taxon>Candidatus Obscuribacteraceae</taxon>
        <taxon>Candidatus Obscuribacter</taxon>
    </lineage>
</organism>
<dbReference type="InterPro" id="IPR029044">
    <property type="entry name" value="Nucleotide-diphossugar_trans"/>
</dbReference>
<dbReference type="CDD" id="cd04607">
    <property type="entry name" value="CBS_pair_NTP_transferase_assoc"/>
    <property type="match status" value="1"/>
</dbReference>
<dbReference type="SUPFAM" id="SSF54631">
    <property type="entry name" value="CBS-domain pair"/>
    <property type="match status" value="1"/>
</dbReference>
<dbReference type="InterPro" id="IPR046342">
    <property type="entry name" value="CBS_dom_sf"/>
</dbReference>
<dbReference type="Pfam" id="PF00571">
    <property type="entry name" value="CBS"/>
    <property type="match status" value="2"/>
</dbReference>
<dbReference type="SMART" id="SM00116">
    <property type="entry name" value="CBS"/>
    <property type="match status" value="2"/>
</dbReference>
<reference evidence="3" key="1">
    <citation type="submission" date="2021-02" db="EMBL/GenBank/DDBJ databases">
        <title>Genome-Resolved Metagenomics of a Microbial Community Performing Photosynthetic Biological Nutrient Removal.</title>
        <authorList>
            <person name="Mcdaniel E.A."/>
        </authorList>
    </citation>
    <scope>NUCLEOTIDE SEQUENCE</scope>
    <source>
        <strain evidence="3">UWPOB_OBS1</strain>
    </source>
</reference>
<dbReference type="PROSITE" id="PS51371">
    <property type="entry name" value="CBS"/>
    <property type="match status" value="2"/>
</dbReference>
<dbReference type="SUPFAM" id="SSF53448">
    <property type="entry name" value="Nucleotide-diphospho-sugar transferases"/>
    <property type="match status" value="1"/>
</dbReference>
<sequence length="353" mass="39424">MSLVSMRFEEILVAPETPIIEAIRIIDKGSVQIALVAKEGNILVGTVTDGDVRRGILAGIALDEPVSRIMNAKPTVAQANQSHREILKQMRSTEVLQIPVVNEAGKLVGVRFLKDLVAEVQFQTRVVLMAGGLGKRLSPLTDDCPKPMLKVGDKPILEHIVRGFIDCGFNRFSMILHYRGEMIVDYFGDGARFGEGVEIDYFHEEAPLGTAGALALVKERLDESFFVMNADLLTKINFRQLLHFHQEQAAAATMCVHKQSTQIPFGVVNLDGHIIRGIEEKPITEYFVNAGVYVMEPEVLEHIGRHENLDMPDLFNRLIASKSKTAAFPVREEWLDVGRMEDFKRAQSLYVKS</sequence>
<dbReference type="EMBL" id="JAFLCK010000020">
    <property type="protein sequence ID" value="MBN8661472.1"/>
    <property type="molecule type" value="Genomic_DNA"/>
</dbReference>
<comment type="caution">
    <text evidence="3">The sequence shown here is derived from an EMBL/GenBank/DDBJ whole genome shotgun (WGS) entry which is preliminary data.</text>
</comment>
<dbReference type="AlphaFoldDB" id="A0A8J7PNS3"/>
<keyword evidence="1" id="KW-0129">CBS domain</keyword>
<dbReference type="Gene3D" id="3.10.580.10">
    <property type="entry name" value="CBS-domain"/>
    <property type="match status" value="1"/>
</dbReference>
<dbReference type="PANTHER" id="PTHR22572">
    <property type="entry name" value="SUGAR-1-PHOSPHATE GUANYL TRANSFERASE"/>
    <property type="match status" value="1"/>
</dbReference>
<proteinExistence type="predicted"/>
<dbReference type="CDD" id="cd06426">
    <property type="entry name" value="NTP_transferase_like_2"/>
    <property type="match status" value="1"/>
</dbReference>
<dbReference type="Proteomes" id="UP000664277">
    <property type="component" value="Unassembled WGS sequence"/>
</dbReference>
<feature type="domain" description="CBS" evidence="2">
    <location>
        <begin position="70"/>
        <end position="126"/>
    </location>
</feature>
<evidence type="ECO:0000259" key="2">
    <source>
        <dbReference type="PROSITE" id="PS51371"/>
    </source>
</evidence>